<comment type="caution">
    <text evidence="1">The sequence shown here is derived from an EMBL/GenBank/DDBJ whole genome shotgun (WGS) entry which is preliminary data.</text>
</comment>
<proteinExistence type="predicted"/>
<keyword evidence="2" id="KW-1185">Reference proteome</keyword>
<dbReference type="RefSeq" id="WP_175269202.1">
    <property type="nucleotide sequence ID" value="NZ_JABFCR010000012.1"/>
</dbReference>
<dbReference type="Proteomes" id="UP000566071">
    <property type="component" value="Unassembled WGS sequence"/>
</dbReference>
<evidence type="ECO:0008006" key="3">
    <source>
        <dbReference type="Google" id="ProtNLM"/>
    </source>
</evidence>
<organism evidence="1 2">
    <name type="scientific">Mucilaginibacter humi</name>
    <dbReference type="NCBI Taxonomy" id="2732510"/>
    <lineage>
        <taxon>Bacteria</taxon>
        <taxon>Pseudomonadati</taxon>
        <taxon>Bacteroidota</taxon>
        <taxon>Sphingobacteriia</taxon>
        <taxon>Sphingobacteriales</taxon>
        <taxon>Sphingobacteriaceae</taxon>
        <taxon>Mucilaginibacter</taxon>
    </lineage>
</organism>
<gene>
    <name evidence="1" type="ORF">HK413_03890</name>
</gene>
<reference evidence="1 2" key="1">
    <citation type="submission" date="2020-05" db="EMBL/GenBank/DDBJ databases">
        <authorList>
            <person name="Khan S.A."/>
            <person name="Jeon C.O."/>
            <person name="Chun B.H."/>
        </authorList>
    </citation>
    <scope>NUCLEOTIDE SEQUENCE [LARGE SCALE GENOMIC DNA]</scope>
    <source>
        <strain evidence="1 2">S1162</strain>
    </source>
</reference>
<evidence type="ECO:0000313" key="1">
    <source>
        <dbReference type="EMBL" id="NNU33507.1"/>
    </source>
</evidence>
<evidence type="ECO:0000313" key="2">
    <source>
        <dbReference type="Proteomes" id="UP000566071"/>
    </source>
</evidence>
<sequence length="63" mass="6904">MGTGCKKGEVITQLTNPKGWIIQTKSSAYQLYVSSVNSIRPVYYGSREQAEQAARTTHNGLKG</sequence>
<name>A0ABX1VZX5_9SPHI</name>
<accession>A0ABX1VZX5</accession>
<protein>
    <recommendedName>
        <fullName evidence="3">DUF2188 domain-containing protein</fullName>
    </recommendedName>
</protein>
<dbReference type="EMBL" id="JABFCR010000012">
    <property type="protein sequence ID" value="NNU33507.1"/>
    <property type="molecule type" value="Genomic_DNA"/>
</dbReference>